<feature type="region of interest" description="Disordered" evidence="1">
    <location>
        <begin position="434"/>
        <end position="486"/>
    </location>
</feature>
<reference evidence="4 5" key="1">
    <citation type="journal article" date="2019" name="Int. J. Syst. Evol. Microbiol.">
        <title>The Global Catalogue of Microorganisms (GCM) 10K type strain sequencing project: providing services to taxonomists for standard genome sequencing and annotation.</title>
        <authorList>
            <consortium name="The Broad Institute Genomics Platform"/>
            <consortium name="The Broad Institute Genome Sequencing Center for Infectious Disease"/>
            <person name="Wu L."/>
            <person name="Ma J."/>
        </authorList>
    </citation>
    <scope>NUCLEOTIDE SEQUENCE [LARGE SCALE GENOMIC DNA]</scope>
    <source>
        <strain evidence="4 5">JCM 3272</strain>
    </source>
</reference>
<feature type="signal peptide" evidence="3">
    <location>
        <begin position="1"/>
        <end position="35"/>
    </location>
</feature>
<protein>
    <recommendedName>
        <fullName evidence="6">LPXTG-motif cell wall anchor domain-containing protein</fullName>
    </recommendedName>
</protein>
<name>A0ABN3HD09_9ACTN</name>
<keyword evidence="2" id="KW-1133">Transmembrane helix</keyword>
<feature type="compositionally biased region" description="Pro residues" evidence="1">
    <location>
        <begin position="65"/>
        <end position="90"/>
    </location>
</feature>
<sequence length="486" mass="49946">MEAPTGRRTRWRLRAGSFVLLATVSSILFAAAAHADPPDGGDPNSPTPVETSTSTETPTQGPTTEGPPPPTTTQAPPPPTTTQAPPPPPAVHRFKMTVSTVSLGDQYWQGDGSAELVIAIKNTGEHVGRDTITGFYAFPTGSQATGAYGTGGCTVVNGSLSFACALGEQDLGQIVVKVNVDQGAWKTITTGLVTAAAGPIQRTAPIAFAFTTPPTPGIALEAQAAELPAAASPQDGATQLGVRLRNTGASKASGAIEVVTPPGVDLVAFPSACRSHRRIAADRDRCELGDIAAGKEVSAVFGLAVSAAARAELPLTGTVHAYLTPPGQDTVESRYDFKITAPALAGAEAPLPTSAPASPPPQPSLGDLGMRRQSSDSGKISSLPYIGGIAGLVLIAGALVFFSLRRRGRHDEDALPADEVEDVVLVPAQRAGDLPPSTALPRSPIPRALNLPRLPTGPVAGSGFREPIRLDGDGDEDRKADGRHVD</sequence>
<evidence type="ECO:0000256" key="2">
    <source>
        <dbReference type="SAM" id="Phobius"/>
    </source>
</evidence>
<feature type="chain" id="PRO_5045154820" description="LPXTG-motif cell wall anchor domain-containing protein" evidence="3">
    <location>
        <begin position="36"/>
        <end position="486"/>
    </location>
</feature>
<keyword evidence="2" id="KW-0472">Membrane</keyword>
<feature type="region of interest" description="Disordered" evidence="1">
    <location>
        <begin position="34"/>
        <end position="92"/>
    </location>
</feature>
<keyword evidence="2" id="KW-0812">Transmembrane</keyword>
<dbReference type="RefSeq" id="WP_344617903.1">
    <property type="nucleotide sequence ID" value="NZ_BAAARV010000079.1"/>
</dbReference>
<evidence type="ECO:0008006" key="6">
    <source>
        <dbReference type="Google" id="ProtNLM"/>
    </source>
</evidence>
<proteinExistence type="predicted"/>
<feature type="transmembrane region" description="Helical" evidence="2">
    <location>
        <begin position="383"/>
        <end position="404"/>
    </location>
</feature>
<evidence type="ECO:0000256" key="1">
    <source>
        <dbReference type="SAM" id="MobiDB-lite"/>
    </source>
</evidence>
<accession>A0ABN3HD09</accession>
<evidence type="ECO:0000313" key="5">
    <source>
        <dbReference type="Proteomes" id="UP001501444"/>
    </source>
</evidence>
<keyword evidence="5" id="KW-1185">Reference proteome</keyword>
<feature type="compositionally biased region" description="Basic and acidic residues" evidence="1">
    <location>
        <begin position="466"/>
        <end position="486"/>
    </location>
</feature>
<evidence type="ECO:0000256" key="3">
    <source>
        <dbReference type="SAM" id="SignalP"/>
    </source>
</evidence>
<dbReference type="EMBL" id="BAAARV010000079">
    <property type="protein sequence ID" value="GAA2376404.1"/>
    <property type="molecule type" value="Genomic_DNA"/>
</dbReference>
<gene>
    <name evidence="4" type="ORF">GCM10010170_080530</name>
</gene>
<comment type="caution">
    <text evidence="4">The sequence shown here is derived from an EMBL/GenBank/DDBJ whole genome shotgun (WGS) entry which is preliminary data.</text>
</comment>
<evidence type="ECO:0000313" key="4">
    <source>
        <dbReference type="EMBL" id="GAA2376404.1"/>
    </source>
</evidence>
<dbReference type="Proteomes" id="UP001501444">
    <property type="component" value="Unassembled WGS sequence"/>
</dbReference>
<feature type="region of interest" description="Disordered" evidence="1">
    <location>
        <begin position="349"/>
        <end position="376"/>
    </location>
</feature>
<organism evidence="4 5">
    <name type="scientific">Dactylosporangium salmoneum</name>
    <dbReference type="NCBI Taxonomy" id="53361"/>
    <lineage>
        <taxon>Bacteria</taxon>
        <taxon>Bacillati</taxon>
        <taxon>Actinomycetota</taxon>
        <taxon>Actinomycetes</taxon>
        <taxon>Micromonosporales</taxon>
        <taxon>Micromonosporaceae</taxon>
        <taxon>Dactylosporangium</taxon>
    </lineage>
</organism>
<feature type="compositionally biased region" description="Low complexity" evidence="1">
    <location>
        <begin position="41"/>
        <end position="64"/>
    </location>
</feature>
<keyword evidence="3" id="KW-0732">Signal</keyword>